<keyword evidence="4" id="KW-1185">Reference proteome</keyword>
<feature type="region of interest" description="Disordered" evidence="1">
    <location>
        <begin position="367"/>
        <end position="389"/>
    </location>
</feature>
<sequence>MASESYVKLCHRIYEDIAQRLERPDDVTAKFAPKGLVEEVLNREVLRQIFRCLLGSAQPNQAHVNITENEFVERTEHRNLHSFLAVLIFASCSIDATWTFVNRHVLPDDGYKAGTTRLPLDKKALADLFEDKVTVDKFATAQVYFCTVAILRGNDVKIKLPMVQRLPYIEEPLEIGSGAAGKVYRVRIAKRHIFNPITSEENTEPEAVACKKFVFDDGYASQQRKELEVLDTILKSTTGQCKNILQSLGTVEIGDKDVSIFMPLAICDLQKYMTEIHAGVPSTLMAKAELLRCVGGLANGLNFLHTQLKTADGSRLTCYHMDLKPMNILVFQDPERGEDHKIWKLSDFGMSRIKVVRQDNQRESNFYGWFSRPRPPREQSASATVNRRGEGTYLAPESVSSKPKMNASSDVWSLGCIISVLFAYMEAGANGVRSYREGREDHHRADYSDRFFLSDRRFALATIHPVVPQWHKKLVKEAEERSIQESDIIARLLHYIESSVLKIDQKDRASAGDVQSKLTLAYREYSELKTSHIQEIPQKRNQGSRLWRSLHGRLQLGSQPKNATVKADIQKWQVPLTSEAFKGCGISPSGTLVAFWTDIKIVLFTSQCLSSTGTEAEFGPEYSLGAGKGFWNSVDLTEKFLVASTATTESNFQCYIFDLQRGMSVDPNLDHVTKVQLPYREIHRLAISPDSQKVAFLLRHSQDEENPRCLLITTIPDLKERAERVLETKHHSLPPLITLGWGAENAIRFMFAGPDTICVVMRLDLSAETSDHKIPIIFVSLSDSVIFTLDVKSRGSGGSSNAVSFLTSLAPFHGEKACVIVTREKLIQVQTLSNSDPTRDVLMDIANYRILRLMMCRHNDKLLALGTSSVSRRLLLLKMNVPRHGQDLSIEEVVQMPDLLYGEDVTERLVETGDETLVLITTLAGGSGTRNSIIKVSLSPTSF</sequence>
<dbReference type="Gene3D" id="1.10.510.10">
    <property type="entry name" value="Transferase(Phosphotransferase) domain 1"/>
    <property type="match status" value="1"/>
</dbReference>
<proteinExistence type="predicted"/>
<reference evidence="3" key="1">
    <citation type="journal article" date="2021" name="Nat. Commun.">
        <title>Genetic determinants of endophytism in the Arabidopsis root mycobiome.</title>
        <authorList>
            <person name="Mesny F."/>
            <person name="Miyauchi S."/>
            <person name="Thiergart T."/>
            <person name="Pickel B."/>
            <person name="Atanasova L."/>
            <person name="Karlsson M."/>
            <person name="Huettel B."/>
            <person name="Barry K.W."/>
            <person name="Haridas S."/>
            <person name="Chen C."/>
            <person name="Bauer D."/>
            <person name="Andreopoulos W."/>
            <person name="Pangilinan J."/>
            <person name="LaButti K."/>
            <person name="Riley R."/>
            <person name="Lipzen A."/>
            <person name="Clum A."/>
            <person name="Drula E."/>
            <person name="Henrissat B."/>
            <person name="Kohler A."/>
            <person name="Grigoriev I.V."/>
            <person name="Martin F.M."/>
            <person name="Hacquard S."/>
        </authorList>
    </citation>
    <scope>NUCLEOTIDE SEQUENCE</scope>
    <source>
        <strain evidence="3">MPI-CAGE-CH-0235</strain>
    </source>
</reference>
<gene>
    <name evidence="3" type="ORF">B0I35DRAFT_151995</name>
</gene>
<name>A0A8K0SF73_9HYPO</name>
<comment type="caution">
    <text evidence="3">The sequence shown here is derived from an EMBL/GenBank/DDBJ whole genome shotgun (WGS) entry which is preliminary data.</text>
</comment>
<accession>A0A8K0SF73</accession>
<dbReference type="Pfam" id="PF00069">
    <property type="entry name" value="Pkinase"/>
    <property type="match status" value="1"/>
</dbReference>
<dbReference type="SMART" id="SM00220">
    <property type="entry name" value="S_TKc"/>
    <property type="match status" value="1"/>
</dbReference>
<evidence type="ECO:0000313" key="3">
    <source>
        <dbReference type="EMBL" id="KAH7304292.1"/>
    </source>
</evidence>
<dbReference type="SUPFAM" id="SSF82171">
    <property type="entry name" value="DPP6 N-terminal domain-like"/>
    <property type="match status" value="1"/>
</dbReference>
<dbReference type="GO" id="GO:0005634">
    <property type="term" value="C:nucleus"/>
    <property type="evidence" value="ECO:0007669"/>
    <property type="project" value="TreeGrafter"/>
</dbReference>
<dbReference type="GO" id="GO:0004674">
    <property type="term" value="F:protein serine/threonine kinase activity"/>
    <property type="evidence" value="ECO:0007669"/>
    <property type="project" value="TreeGrafter"/>
</dbReference>
<dbReference type="GO" id="GO:0044773">
    <property type="term" value="P:mitotic DNA damage checkpoint signaling"/>
    <property type="evidence" value="ECO:0007669"/>
    <property type="project" value="TreeGrafter"/>
</dbReference>
<dbReference type="InterPro" id="IPR011009">
    <property type="entry name" value="Kinase-like_dom_sf"/>
</dbReference>
<dbReference type="CDD" id="cd00180">
    <property type="entry name" value="PKc"/>
    <property type="match status" value="1"/>
</dbReference>
<dbReference type="PANTHER" id="PTHR44167">
    <property type="entry name" value="OVARIAN-SPECIFIC SERINE/THREONINE-PROTEIN KINASE LOK-RELATED"/>
    <property type="match status" value="1"/>
</dbReference>
<dbReference type="OrthoDB" id="5986190at2759"/>
<dbReference type="InterPro" id="IPR008271">
    <property type="entry name" value="Ser/Thr_kinase_AS"/>
</dbReference>
<dbReference type="Proteomes" id="UP000813444">
    <property type="component" value="Unassembled WGS sequence"/>
</dbReference>
<dbReference type="SUPFAM" id="SSF56112">
    <property type="entry name" value="Protein kinase-like (PK-like)"/>
    <property type="match status" value="1"/>
</dbReference>
<evidence type="ECO:0000256" key="1">
    <source>
        <dbReference type="SAM" id="MobiDB-lite"/>
    </source>
</evidence>
<dbReference type="PROSITE" id="PS00108">
    <property type="entry name" value="PROTEIN_KINASE_ST"/>
    <property type="match status" value="1"/>
</dbReference>
<dbReference type="PROSITE" id="PS50011">
    <property type="entry name" value="PROTEIN_KINASE_DOM"/>
    <property type="match status" value="1"/>
</dbReference>
<dbReference type="GO" id="GO:0005524">
    <property type="term" value="F:ATP binding"/>
    <property type="evidence" value="ECO:0007669"/>
    <property type="project" value="InterPro"/>
</dbReference>
<dbReference type="PANTHER" id="PTHR44167:SF24">
    <property type="entry name" value="SERINE_THREONINE-PROTEIN KINASE CHK2"/>
    <property type="match status" value="1"/>
</dbReference>
<dbReference type="GO" id="GO:0005737">
    <property type="term" value="C:cytoplasm"/>
    <property type="evidence" value="ECO:0007669"/>
    <property type="project" value="TreeGrafter"/>
</dbReference>
<dbReference type="AlphaFoldDB" id="A0A8K0SF73"/>
<dbReference type="InterPro" id="IPR000719">
    <property type="entry name" value="Prot_kinase_dom"/>
</dbReference>
<evidence type="ECO:0000259" key="2">
    <source>
        <dbReference type="PROSITE" id="PS50011"/>
    </source>
</evidence>
<dbReference type="EMBL" id="JAGPNK010000024">
    <property type="protein sequence ID" value="KAH7304292.1"/>
    <property type="molecule type" value="Genomic_DNA"/>
</dbReference>
<feature type="domain" description="Protein kinase" evidence="2">
    <location>
        <begin position="169"/>
        <end position="520"/>
    </location>
</feature>
<protein>
    <recommendedName>
        <fullName evidence="2">Protein kinase domain-containing protein</fullName>
    </recommendedName>
</protein>
<evidence type="ECO:0000313" key="4">
    <source>
        <dbReference type="Proteomes" id="UP000813444"/>
    </source>
</evidence>
<organism evidence="3 4">
    <name type="scientific">Stachybotrys elegans</name>
    <dbReference type="NCBI Taxonomy" id="80388"/>
    <lineage>
        <taxon>Eukaryota</taxon>
        <taxon>Fungi</taxon>
        <taxon>Dikarya</taxon>
        <taxon>Ascomycota</taxon>
        <taxon>Pezizomycotina</taxon>
        <taxon>Sordariomycetes</taxon>
        <taxon>Hypocreomycetidae</taxon>
        <taxon>Hypocreales</taxon>
        <taxon>Stachybotryaceae</taxon>
        <taxon>Stachybotrys</taxon>
    </lineage>
</organism>